<dbReference type="InterPro" id="IPR038501">
    <property type="entry name" value="Spore_GerAC_C_sf"/>
</dbReference>
<dbReference type="AlphaFoldDB" id="A0AAP8BHB6"/>
<accession>A0AAP8BHB6</accession>
<name>A0AAP8BHB6_BACMY</name>
<comment type="caution">
    <text evidence="2">The sequence shown here is derived from an EMBL/GenBank/DDBJ whole genome shotgun (WGS) entry which is preliminary data.</text>
</comment>
<dbReference type="RefSeq" id="WP_003188425.1">
    <property type="nucleotide sequence ID" value="NZ_CM125442.1"/>
</dbReference>
<evidence type="ECO:0000313" key="2">
    <source>
        <dbReference type="EMBL" id="OSX95770.1"/>
    </source>
</evidence>
<sequence length="66" mass="7954">MKKDKGELVALIMIQLNHDLNDLIHKVQRQKLDPFGFGDYARTFQYEHWKKSKMNGRIHFQKQVLK</sequence>
<evidence type="ECO:0000259" key="1">
    <source>
        <dbReference type="Pfam" id="PF05504"/>
    </source>
</evidence>
<feature type="domain" description="Spore germination GerAC-like C-terminal" evidence="1">
    <location>
        <begin position="7"/>
        <end position="53"/>
    </location>
</feature>
<gene>
    <name evidence="2" type="ORF">S3E15_02248</name>
</gene>
<organism evidence="2 3">
    <name type="scientific">Bacillus mycoides</name>
    <dbReference type="NCBI Taxonomy" id="1405"/>
    <lineage>
        <taxon>Bacteria</taxon>
        <taxon>Bacillati</taxon>
        <taxon>Bacillota</taxon>
        <taxon>Bacilli</taxon>
        <taxon>Bacillales</taxon>
        <taxon>Bacillaceae</taxon>
        <taxon>Bacillus</taxon>
        <taxon>Bacillus cereus group</taxon>
    </lineage>
</organism>
<proteinExistence type="predicted"/>
<dbReference type="Proteomes" id="UP000194131">
    <property type="component" value="Unassembled WGS sequence"/>
</dbReference>
<protein>
    <recommendedName>
        <fullName evidence="1">Spore germination GerAC-like C-terminal domain-containing protein</fullName>
    </recommendedName>
</protein>
<reference evidence="2 3" key="1">
    <citation type="submission" date="2016-12" db="EMBL/GenBank/DDBJ databases">
        <title>Genome Sequences of Twelve Sporeforming Bacillus Species Isolated from Foods.</title>
        <authorList>
            <person name="De Jong A."/>
            <person name="Holsappel S."/>
            <person name="Kuipers O.P."/>
        </authorList>
    </citation>
    <scope>NUCLEOTIDE SEQUENCE [LARGE SCALE GENOMIC DNA]</scope>
    <source>
        <strain evidence="2 3">S3E15</strain>
    </source>
</reference>
<dbReference type="InterPro" id="IPR046953">
    <property type="entry name" value="Spore_GerAC-like_C"/>
</dbReference>
<dbReference type="Gene3D" id="3.30.300.210">
    <property type="entry name" value="Nutrient germinant receptor protein C, domain 3"/>
    <property type="match status" value="1"/>
</dbReference>
<dbReference type="EMBL" id="MRWU01000002">
    <property type="protein sequence ID" value="OSX95770.1"/>
    <property type="molecule type" value="Genomic_DNA"/>
</dbReference>
<evidence type="ECO:0000313" key="3">
    <source>
        <dbReference type="Proteomes" id="UP000194131"/>
    </source>
</evidence>
<dbReference type="Pfam" id="PF05504">
    <property type="entry name" value="Spore_GerAC"/>
    <property type="match status" value="1"/>
</dbReference>